<dbReference type="GeneID" id="6502145"/>
<feature type="region of interest" description="Disordered" evidence="1">
    <location>
        <begin position="1060"/>
        <end position="1124"/>
    </location>
</feature>
<feature type="region of interest" description="Disordered" evidence="1">
    <location>
        <begin position="683"/>
        <end position="713"/>
    </location>
</feature>
<feature type="compositionally biased region" description="Polar residues" evidence="1">
    <location>
        <begin position="1780"/>
        <end position="1795"/>
    </location>
</feature>
<dbReference type="HOGENOM" id="CLU_000320_0_0_1"/>
<feature type="region of interest" description="Disordered" evidence="1">
    <location>
        <begin position="1660"/>
        <end position="1882"/>
    </location>
</feature>
<feature type="compositionally biased region" description="Polar residues" evidence="1">
    <location>
        <begin position="1581"/>
        <end position="1596"/>
    </location>
</feature>
<feature type="compositionally biased region" description="Polar residues" evidence="1">
    <location>
        <begin position="635"/>
        <end position="645"/>
    </location>
</feature>
<feature type="compositionally biased region" description="Polar residues" evidence="1">
    <location>
        <begin position="1814"/>
        <end position="1823"/>
    </location>
</feature>
<feature type="region of interest" description="Disordered" evidence="1">
    <location>
        <begin position="921"/>
        <end position="943"/>
    </location>
</feature>
<proteinExistence type="predicted"/>
<feature type="compositionally biased region" description="Basic and acidic residues" evidence="1">
    <location>
        <begin position="1735"/>
        <end position="1752"/>
    </location>
</feature>
<dbReference type="STRING" id="7217.B3MXR9"/>
<evidence type="ECO:0000313" key="3">
    <source>
        <dbReference type="Proteomes" id="UP000007801"/>
    </source>
</evidence>
<feature type="compositionally biased region" description="Low complexity" evidence="1">
    <location>
        <begin position="925"/>
        <end position="935"/>
    </location>
</feature>
<feature type="region of interest" description="Disordered" evidence="1">
    <location>
        <begin position="1"/>
        <end position="51"/>
    </location>
</feature>
<feature type="region of interest" description="Disordered" evidence="1">
    <location>
        <begin position="548"/>
        <end position="594"/>
    </location>
</feature>
<feature type="compositionally biased region" description="Polar residues" evidence="1">
    <location>
        <begin position="1666"/>
        <end position="1678"/>
    </location>
</feature>
<dbReference type="KEGG" id="dan:6502145"/>
<accession>B3MXR9</accession>
<dbReference type="InParanoid" id="B3MXR9"/>
<dbReference type="Proteomes" id="UP000007801">
    <property type="component" value="Unassembled WGS sequence"/>
</dbReference>
<feature type="region of interest" description="Disordered" evidence="1">
    <location>
        <begin position="635"/>
        <end position="656"/>
    </location>
</feature>
<gene>
    <name evidence="2" type="primary">Dana\GF19385</name>
    <name evidence="2" type="synonym">dana_GLEANR_21427</name>
    <name evidence="2" type="ORF">GF19385</name>
</gene>
<feature type="region of interest" description="Disordered" evidence="1">
    <location>
        <begin position="1198"/>
        <end position="1236"/>
    </location>
</feature>
<dbReference type="eggNOG" id="ENOG502S9SW">
    <property type="taxonomic scope" value="Eukaryota"/>
</dbReference>
<sequence length="1882" mass="207263">MSGKCCGKSSSKSSRKRGNSRNTSHNHSSRCVSPPRDLVSTPEHMRPGYCGQVRQYNPRDFGLTGNEEWRHPRMFRDMTYETNASFRQQRPCRQPYSSTPAGMNLSNLPDECLADMSAPNFESSRLEASDEECQSPCESHCKTGKDSRYVDVVYNEIVERFKTLRRRLAEGDRLRRAKMRARKDSSSSRQTTRRKIITRHDPCGLVTSQIEVTTVSNSMPDQGSNECTPARRGCEPARRLNFSRAHRSQNLDDESMPTCHDVSMPQECLDEMTMPSYSSRGASSRPMSCLEDETMPSFGQTSGMTHRQLSMPSECLDDITEPSMAKSRSRRSKRASRMTNECLDDMTMPSFGASTTKSSSRSRRSFNSGVDCCLEDVTMPSYGEVSNCSRRQPTLPSECLNDVSAPSFASRGHRSMRGMSAHSTRYGNTDSGVDCCLDDVTMPSFGCANESSRRPVPYSLPMECLNDVSAPVSISVLREEIHRESRSRPDLRHSVSPRRAPMTSECLEDMSMPSCGGISSSFQAKSPRRQQMPSECLEDMSMPTCCDVSGASSRGHYSRRRSRSLSMKRPTECLDDVSMPSLGAASDTSRRRLSMPSECLDDISAPSFGRNISQGDSRGQRSMPLQNLADISAPSFANSTEYGGTSRSARARSSRRAMGNMLSGRGQFSDECLDNVTMPSFGGVSGSSRHKSQRSMPSQNLGDVSAPSFMSSGRGECLDDVTMPSFGRAAASSRRQMTLPSECLNDVSAPSFGRSYSRGTSHSRRSCPSQNLCDESAPSFPHSSRNPMTSECLEDVSMPSFGGVLSSSSRRRQPTLPSCCLEDISAPSCCGVSGSSRRQNTSMPDECLEDESMPYFGNISGISRGQSAAMPSECLEDVSQPSAFGRSFGQCPPRHPPQPSFHTNNECLADVTMPTLEDFSENCRSRQSQQRSRQSPCHMTAPIYARSRRSMMPECIEDMTMPSCGQVSGTSSRSRSRRRERTMPSQNICDISAPTASSRRGQTTGECLDDMTMPSYGNCSGRPQDISKISAPSMVSSRMESTRNECLEDMSMPAYESFGRDCNECESRPTGSRSRSRSAVSRQRCRQPTMTSECLDEMTMPSFGGVSGSSRRQPTLPSECLEDVSAPSFGRRTIRKTSRTQISENVADISAPTFTTYSEETTKIQTECLDNSGASRGRASTAMTNECLDDVTMPSFGGVSGASRRVLSPRPRSTPSGDARAMSYTPARGHRRQRSAPANISECLEDVSAPSFGNCTGMSSRRGQHSSNECLEDVSAPSYPRSMEMSSRRGQLFPSECLDEVTAPSFGNCTGMSSRRGQDLTNECLEDVSAPSYPRSMEMSSRRGKLFPSECLDDVTAPSCGNCTGMSSRRGQDLTNECLEDVSAPSYPRSMEMSSRRGQLFPSECLDEVTAPSFGNCTGMSSRRGQDLTNECLEDVSAPSYPRSMEMSSRWAQPMTNECLDDESAPSFAPNSGMYSQHGQQSLECRDDASNNECLEDVSAPSFARSILVSPRRGHQTSNECLEDVSAPSFGTSMGYSSRPGQHYPSECLDDVSMPMNISYNTSDPRSVKHRPRDVSYPSEMLSNQSCPPYYSQNENGMEDDECGCADPEARSRHSPWGNGTDARLEDESMPSCQDFSGHPRSHNLTMPCPDELEPGCCSAERNPNDFFSSTRNEQSPCQEPKEKSSEKDKCLKDTSKKGPTVVKQITVRRSTTSVTRVFEGQPDQLMNEDGSLEYEEHRACDPNRDDERIEDTSMPMMDRTPTDAPIGYLSDITEPTFGPSFNSTETSQPTNKSGSYHGFTSMDNYMPFDELVGSQTPSSTPGRSKCHNRSKNQSRNQSKKSGNRSRNSNTSQAPRTPGHPCNMVSTSYPYGKPHCQNRPPC</sequence>
<feature type="region of interest" description="Disordered" evidence="1">
    <location>
        <begin position="344"/>
        <end position="367"/>
    </location>
</feature>
<evidence type="ECO:0000313" key="2">
    <source>
        <dbReference type="EMBL" id="EDV38534.2"/>
    </source>
</evidence>
<feature type="compositionally biased region" description="Polar residues" evidence="1">
    <location>
        <begin position="983"/>
        <end position="1002"/>
    </location>
</feature>
<dbReference type="FunCoup" id="B3MXR9">
    <property type="interactions" value="112"/>
</dbReference>
<feature type="compositionally biased region" description="Low complexity" evidence="1">
    <location>
        <begin position="20"/>
        <end position="30"/>
    </location>
</feature>
<reference evidence="2 3" key="1">
    <citation type="journal article" date="2007" name="Nature">
        <title>Evolution of genes and genomes on the Drosophila phylogeny.</title>
        <authorList>
            <consortium name="Drosophila 12 Genomes Consortium"/>
            <person name="Clark A.G."/>
            <person name="Eisen M.B."/>
            <person name="Smith D.R."/>
            <person name="Bergman C.M."/>
            <person name="Oliver B."/>
            <person name="Markow T.A."/>
            <person name="Kaufman T.C."/>
            <person name="Kellis M."/>
            <person name="Gelbart W."/>
            <person name="Iyer V.N."/>
            <person name="Pollard D.A."/>
            <person name="Sackton T.B."/>
            <person name="Larracuente A.M."/>
            <person name="Singh N.D."/>
            <person name="Abad J.P."/>
            <person name="Abt D.N."/>
            <person name="Adryan B."/>
            <person name="Aguade M."/>
            <person name="Akashi H."/>
            <person name="Anderson W.W."/>
            <person name="Aquadro C.F."/>
            <person name="Ardell D.H."/>
            <person name="Arguello R."/>
            <person name="Artieri C.G."/>
            <person name="Barbash D.A."/>
            <person name="Barker D."/>
            <person name="Barsanti P."/>
            <person name="Batterham P."/>
            <person name="Batzoglou S."/>
            <person name="Begun D."/>
            <person name="Bhutkar A."/>
            <person name="Blanco E."/>
            <person name="Bosak S.A."/>
            <person name="Bradley R.K."/>
            <person name="Brand A.D."/>
            <person name="Brent M.R."/>
            <person name="Brooks A.N."/>
            <person name="Brown R.H."/>
            <person name="Butlin R.K."/>
            <person name="Caggese C."/>
            <person name="Calvi B.R."/>
            <person name="Bernardo de Carvalho A."/>
            <person name="Caspi A."/>
            <person name="Castrezana S."/>
            <person name="Celniker S.E."/>
            <person name="Chang J.L."/>
            <person name="Chapple C."/>
            <person name="Chatterji S."/>
            <person name="Chinwalla A."/>
            <person name="Civetta A."/>
            <person name="Clifton S.W."/>
            <person name="Comeron J.M."/>
            <person name="Costello J.C."/>
            <person name="Coyne J.A."/>
            <person name="Daub J."/>
            <person name="David R.G."/>
            <person name="Delcher A.L."/>
            <person name="Delehaunty K."/>
            <person name="Do C.B."/>
            <person name="Ebling H."/>
            <person name="Edwards K."/>
            <person name="Eickbush T."/>
            <person name="Evans J.D."/>
            <person name="Filipski A."/>
            <person name="Findeiss S."/>
            <person name="Freyhult E."/>
            <person name="Fulton L."/>
            <person name="Fulton R."/>
            <person name="Garcia A.C."/>
            <person name="Gardiner A."/>
            <person name="Garfield D.A."/>
            <person name="Garvin B.E."/>
            <person name="Gibson G."/>
            <person name="Gilbert D."/>
            <person name="Gnerre S."/>
            <person name="Godfrey J."/>
            <person name="Good R."/>
            <person name="Gotea V."/>
            <person name="Gravely B."/>
            <person name="Greenberg A.J."/>
            <person name="Griffiths-Jones S."/>
            <person name="Gross S."/>
            <person name="Guigo R."/>
            <person name="Gustafson E.A."/>
            <person name="Haerty W."/>
            <person name="Hahn M.W."/>
            <person name="Halligan D.L."/>
            <person name="Halpern A.L."/>
            <person name="Halter G.M."/>
            <person name="Han M.V."/>
            <person name="Heger A."/>
            <person name="Hillier L."/>
            <person name="Hinrichs A.S."/>
            <person name="Holmes I."/>
            <person name="Hoskins R.A."/>
            <person name="Hubisz M.J."/>
            <person name="Hultmark D."/>
            <person name="Huntley M.A."/>
            <person name="Jaffe D.B."/>
            <person name="Jagadeeshan S."/>
            <person name="Jeck W.R."/>
            <person name="Johnson J."/>
            <person name="Jones C.D."/>
            <person name="Jordan W.C."/>
            <person name="Karpen G.H."/>
            <person name="Kataoka E."/>
            <person name="Keightley P.D."/>
            <person name="Kheradpour P."/>
            <person name="Kirkness E.F."/>
            <person name="Koerich L.B."/>
            <person name="Kristiansen K."/>
            <person name="Kudrna D."/>
            <person name="Kulathinal R.J."/>
            <person name="Kumar S."/>
            <person name="Kwok R."/>
            <person name="Lander E."/>
            <person name="Langley C.H."/>
            <person name="Lapoint R."/>
            <person name="Lazzaro B.P."/>
            <person name="Lee S.J."/>
            <person name="Levesque L."/>
            <person name="Li R."/>
            <person name="Lin C.F."/>
            <person name="Lin M.F."/>
            <person name="Lindblad-Toh K."/>
            <person name="Llopart A."/>
            <person name="Long M."/>
            <person name="Low L."/>
            <person name="Lozovsky E."/>
            <person name="Lu J."/>
            <person name="Luo M."/>
            <person name="Machado C.A."/>
            <person name="Makalowski W."/>
            <person name="Marzo M."/>
            <person name="Matsuda M."/>
            <person name="Matzkin L."/>
            <person name="McAllister B."/>
            <person name="McBride C.S."/>
            <person name="McKernan B."/>
            <person name="McKernan K."/>
            <person name="Mendez-Lago M."/>
            <person name="Minx P."/>
            <person name="Mollenhauer M.U."/>
            <person name="Montooth K."/>
            <person name="Mount S.M."/>
            <person name="Mu X."/>
            <person name="Myers E."/>
            <person name="Negre B."/>
            <person name="Newfeld S."/>
            <person name="Nielsen R."/>
            <person name="Noor M.A."/>
            <person name="O'Grady P."/>
            <person name="Pachter L."/>
            <person name="Papaceit M."/>
            <person name="Parisi M.J."/>
            <person name="Parisi M."/>
            <person name="Parts L."/>
            <person name="Pedersen J.S."/>
            <person name="Pesole G."/>
            <person name="Phillippy A.M."/>
            <person name="Ponting C.P."/>
            <person name="Pop M."/>
            <person name="Porcelli D."/>
            <person name="Powell J.R."/>
            <person name="Prohaska S."/>
            <person name="Pruitt K."/>
            <person name="Puig M."/>
            <person name="Quesneville H."/>
            <person name="Ram K.R."/>
            <person name="Rand D."/>
            <person name="Rasmussen M.D."/>
            <person name="Reed L.K."/>
            <person name="Reenan R."/>
            <person name="Reily A."/>
            <person name="Remington K.A."/>
            <person name="Rieger T.T."/>
            <person name="Ritchie M.G."/>
            <person name="Robin C."/>
            <person name="Rogers Y.H."/>
            <person name="Rohde C."/>
            <person name="Rozas J."/>
            <person name="Rubenfield M.J."/>
            <person name="Ruiz A."/>
            <person name="Russo S."/>
            <person name="Salzberg S.L."/>
            <person name="Sanchez-Gracia A."/>
            <person name="Saranga D.J."/>
            <person name="Sato H."/>
            <person name="Schaeffer S.W."/>
            <person name="Schatz M.C."/>
            <person name="Schlenke T."/>
            <person name="Schwartz R."/>
            <person name="Segarra C."/>
            <person name="Singh R.S."/>
            <person name="Sirot L."/>
            <person name="Sirota M."/>
            <person name="Sisneros N.B."/>
            <person name="Smith C.D."/>
            <person name="Smith T.F."/>
            <person name="Spieth J."/>
            <person name="Stage D.E."/>
            <person name="Stark A."/>
            <person name="Stephan W."/>
            <person name="Strausberg R.L."/>
            <person name="Strempel S."/>
            <person name="Sturgill D."/>
            <person name="Sutton G."/>
            <person name="Sutton G.G."/>
            <person name="Tao W."/>
            <person name="Teichmann S."/>
            <person name="Tobari Y.N."/>
            <person name="Tomimura Y."/>
            <person name="Tsolas J.M."/>
            <person name="Valente V.L."/>
            <person name="Venter E."/>
            <person name="Venter J.C."/>
            <person name="Vicario S."/>
            <person name="Vieira F.G."/>
            <person name="Vilella A.J."/>
            <person name="Villasante A."/>
            <person name="Walenz B."/>
            <person name="Wang J."/>
            <person name="Wasserman M."/>
            <person name="Watts T."/>
            <person name="Wilson D."/>
            <person name="Wilson R.K."/>
            <person name="Wing R.A."/>
            <person name="Wolfner M.F."/>
            <person name="Wong A."/>
            <person name="Wong G.K."/>
            <person name="Wu C.I."/>
            <person name="Wu G."/>
            <person name="Yamamoto D."/>
            <person name="Yang H.P."/>
            <person name="Yang S.P."/>
            <person name="Yorke J.A."/>
            <person name="Yoshida K."/>
            <person name="Zdobnov E."/>
            <person name="Zhang P."/>
            <person name="Zhang Y."/>
            <person name="Zimin A.V."/>
            <person name="Baldwin J."/>
            <person name="Abdouelleil A."/>
            <person name="Abdulkadir J."/>
            <person name="Abebe A."/>
            <person name="Abera B."/>
            <person name="Abreu J."/>
            <person name="Acer S.C."/>
            <person name="Aftuck L."/>
            <person name="Alexander A."/>
            <person name="An P."/>
            <person name="Anderson E."/>
            <person name="Anderson S."/>
            <person name="Arachi H."/>
            <person name="Azer M."/>
            <person name="Bachantsang P."/>
            <person name="Barry A."/>
            <person name="Bayul T."/>
            <person name="Berlin A."/>
            <person name="Bessette D."/>
            <person name="Bloom T."/>
            <person name="Blye J."/>
            <person name="Boguslavskiy L."/>
            <person name="Bonnet C."/>
            <person name="Boukhgalter B."/>
            <person name="Bourzgui I."/>
            <person name="Brown A."/>
            <person name="Cahill P."/>
            <person name="Channer S."/>
            <person name="Cheshatsang Y."/>
            <person name="Chuda L."/>
            <person name="Citroen M."/>
            <person name="Collymore A."/>
            <person name="Cooke P."/>
            <person name="Costello M."/>
            <person name="D'Aco K."/>
            <person name="Daza R."/>
            <person name="De Haan G."/>
            <person name="DeGray S."/>
            <person name="DeMaso C."/>
            <person name="Dhargay N."/>
            <person name="Dooley K."/>
            <person name="Dooley E."/>
            <person name="Doricent M."/>
            <person name="Dorje P."/>
            <person name="Dorjee K."/>
            <person name="Dupes A."/>
            <person name="Elong R."/>
            <person name="Falk J."/>
            <person name="Farina A."/>
            <person name="Faro S."/>
            <person name="Ferguson D."/>
            <person name="Fisher S."/>
            <person name="Foley C.D."/>
            <person name="Franke A."/>
            <person name="Friedrich D."/>
            <person name="Gadbois L."/>
            <person name="Gearin G."/>
            <person name="Gearin C.R."/>
            <person name="Giannoukos G."/>
            <person name="Goode T."/>
            <person name="Graham J."/>
            <person name="Grandbois E."/>
            <person name="Grewal S."/>
            <person name="Gyaltsen K."/>
            <person name="Hafez N."/>
            <person name="Hagos B."/>
            <person name="Hall J."/>
            <person name="Henson C."/>
            <person name="Hollinger A."/>
            <person name="Honan T."/>
            <person name="Huard M.D."/>
            <person name="Hughes L."/>
            <person name="Hurhula B."/>
            <person name="Husby M.E."/>
            <person name="Kamat A."/>
            <person name="Kanga B."/>
            <person name="Kashin S."/>
            <person name="Khazanovich D."/>
            <person name="Kisner P."/>
            <person name="Lance K."/>
            <person name="Lara M."/>
            <person name="Lee W."/>
            <person name="Lennon N."/>
            <person name="Letendre F."/>
            <person name="LeVine R."/>
            <person name="Lipovsky A."/>
            <person name="Liu X."/>
            <person name="Liu J."/>
            <person name="Liu S."/>
            <person name="Lokyitsang T."/>
            <person name="Lokyitsang Y."/>
            <person name="Lubonja R."/>
            <person name="Lui A."/>
            <person name="MacDonald P."/>
            <person name="Magnisalis V."/>
            <person name="Maru K."/>
            <person name="Matthews C."/>
            <person name="McCusker W."/>
            <person name="McDonough S."/>
            <person name="Mehta T."/>
            <person name="Meldrim J."/>
            <person name="Meneus L."/>
            <person name="Mihai O."/>
            <person name="Mihalev A."/>
            <person name="Mihova T."/>
            <person name="Mittelman R."/>
            <person name="Mlenga V."/>
            <person name="Montmayeur A."/>
            <person name="Mulrain L."/>
            <person name="Navidi A."/>
            <person name="Naylor J."/>
            <person name="Negash T."/>
            <person name="Nguyen T."/>
            <person name="Nguyen N."/>
            <person name="Nicol R."/>
            <person name="Norbu C."/>
            <person name="Norbu N."/>
            <person name="Novod N."/>
            <person name="O'Neill B."/>
            <person name="Osman S."/>
            <person name="Markiewicz E."/>
            <person name="Oyono O.L."/>
            <person name="Patti C."/>
            <person name="Phunkhang P."/>
            <person name="Pierre F."/>
            <person name="Priest M."/>
            <person name="Raghuraman S."/>
            <person name="Rege F."/>
            <person name="Reyes R."/>
            <person name="Rise C."/>
            <person name="Rogov P."/>
            <person name="Ross K."/>
            <person name="Ryan E."/>
            <person name="Settipalli S."/>
            <person name="Shea T."/>
            <person name="Sherpa N."/>
            <person name="Shi L."/>
            <person name="Shih D."/>
            <person name="Sparrow T."/>
            <person name="Spaulding J."/>
            <person name="Stalker J."/>
            <person name="Stange-Thomann N."/>
            <person name="Stavropoulos S."/>
            <person name="Stone C."/>
            <person name="Strader C."/>
            <person name="Tesfaye S."/>
            <person name="Thomson T."/>
            <person name="Thoulutsang Y."/>
            <person name="Thoulutsang D."/>
            <person name="Topham K."/>
            <person name="Topping I."/>
            <person name="Tsamla T."/>
            <person name="Vassiliev H."/>
            <person name="Vo A."/>
            <person name="Wangchuk T."/>
            <person name="Wangdi T."/>
            <person name="Weiand M."/>
            <person name="Wilkinson J."/>
            <person name="Wilson A."/>
            <person name="Yadav S."/>
            <person name="Young G."/>
            <person name="Yu Q."/>
            <person name="Zembek L."/>
            <person name="Zhong D."/>
            <person name="Zimmer A."/>
            <person name="Zwirko Z."/>
            <person name="Jaffe D.B."/>
            <person name="Alvarez P."/>
            <person name="Brockman W."/>
            <person name="Butler J."/>
            <person name="Chin C."/>
            <person name="Gnerre S."/>
            <person name="Grabherr M."/>
            <person name="Kleber M."/>
            <person name="Mauceli E."/>
            <person name="MacCallum I."/>
        </authorList>
    </citation>
    <scope>NUCLEOTIDE SEQUENCE [LARGE SCALE GENOMIC DNA]</scope>
    <source>
        <strain evidence="3">Tucson 14024-0371.13</strain>
    </source>
</reference>
<name>B3MXR9_DROAN</name>
<feature type="region of interest" description="Disordered" evidence="1">
    <location>
        <begin position="1560"/>
        <end position="1647"/>
    </location>
</feature>
<organism evidence="2 3">
    <name type="scientific">Drosophila ananassae</name>
    <name type="common">Fruit fly</name>
    <dbReference type="NCBI Taxonomy" id="7217"/>
    <lineage>
        <taxon>Eukaryota</taxon>
        <taxon>Metazoa</taxon>
        <taxon>Ecdysozoa</taxon>
        <taxon>Arthropoda</taxon>
        <taxon>Hexapoda</taxon>
        <taxon>Insecta</taxon>
        <taxon>Pterygota</taxon>
        <taxon>Neoptera</taxon>
        <taxon>Endopterygota</taxon>
        <taxon>Diptera</taxon>
        <taxon>Brachycera</taxon>
        <taxon>Muscomorpha</taxon>
        <taxon>Ephydroidea</taxon>
        <taxon>Drosophilidae</taxon>
        <taxon>Drosophila</taxon>
        <taxon>Sophophora</taxon>
    </lineage>
</organism>
<dbReference type="OrthoDB" id="7868284at2759"/>
<feature type="region of interest" description="Disordered" evidence="1">
    <location>
        <begin position="481"/>
        <end position="504"/>
    </location>
</feature>
<feature type="region of interest" description="Disordered" evidence="1">
    <location>
        <begin position="754"/>
        <end position="790"/>
    </location>
</feature>
<feature type="compositionally biased region" description="Basic residues" evidence="1">
    <location>
        <begin position="1825"/>
        <end position="1844"/>
    </location>
</feature>
<feature type="compositionally biased region" description="Low complexity" evidence="1">
    <location>
        <begin position="1708"/>
        <end position="1718"/>
    </location>
</feature>
<feature type="region of interest" description="Disordered" evidence="1">
    <location>
        <begin position="959"/>
        <end position="1002"/>
    </location>
</feature>
<keyword evidence="3" id="KW-1185">Reference proteome</keyword>
<evidence type="ECO:0000256" key="1">
    <source>
        <dbReference type="SAM" id="MobiDB-lite"/>
    </source>
</evidence>
<protein>
    <submittedName>
        <fullName evidence="2">Uncharacterized protein</fullName>
    </submittedName>
</protein>
<feature type="compositionally biased region" description="Low complexity" evidence="1">
    <location>
        <begin position="1"/>
        <end position="12"/>
    </location>
</feature>
<dbReference type="EMBL" id="CH902630">
    <property type="protein sequence ID" value="EDV38534.2"/>
    <property type="molecule type" value="Genomic_DNA"/>
</dbReference>
<feature type="compositionally biased region" description="Basic and acidic residues" evidence="1">
    <location>
        <begin position="1680"/>
        <end position="1697"/>
    </location>
</feature>
<feature type="compositionally biased region" description="Basic and acidic residues" evidence="1">
    <location>
        <begin position="481"/>
        <end position="493"/>
    </location>
</feature>